<feature type="coiled-coil region" evidence="9">
    <location>
        <begin position="159"/>
        <end position="211"/>
    </location>
</feature>
<dbReference type="OMA" id="WREYLIT"/>
<dbReference type="EMBL" id="UFQT01000575">
    <property type="protein sequence ID" value="SSX25428.1"/>
    <property type="molecule type" value="Genomic_DNA"/>
</dbReference>
<dbReference type="PANTHER" id="PTHR18849:SF0">
    <property type="entry name" value="CILIA- AND FLAGELLA-ASSOCIATED PROTEIN 410-RELATED"/>
    <property type="match status" value="1"/>
</dbReference>
<dbReference type="SUPFAM" id="SSF52058">
    <property type="entry name" value="L domain-like"/>
    <property type="match status" value="1"/>
</dbReference>
<evidence type="ECO:0000256" key="6">
    <source>
        <dbReference type="ARBA" id="ARBA00023069"/>
    </source>
</evidence>
<evidence type="ECO:0000256" key="9">
    <source>
        <dbReference type="SAM" id="Coils"/>
    </source>
</evidence>
<name>A0A336MHC9_CULSO</name>
<dbReference type="GO" id="GO:0005929">
    <property type="term" value="C:cilium"/>
    <property type="evidence" value="ECO:0007669"/>
    <property type="project" value="UniProtKB-SubCell"/>
</dbReference>
<dbReference type="AlphaFoldDB" id="A0A336MHC9"/>
<reference evidence="11" key="1">
    <citation type="submission" date="2018-07" db="EMBL/GenBank/DDBJ databases">
        <authorList>
            <person name="Quirk P.G."/>
            <person name="Krulwich T.A."/>
        </authorList>
    </citation>
    <scope>NUCLEOTIDE SEQUENCE</scope>
</reference>
<dbReference type="SMART" id="SM00365">
    <property type="entry name" value="LRR_SD22"/>
    <property type="match status" value="3"/>
</dbReference>
<evidence type="ECO:0000256" key="3">
    <source>
        <dbReference type="ARBA" id="ARBA00022490"/>
    </source>
</evidence>
<keyword evidence="5" id="KW-0677">Repeat</keyword>
<comment type="subcellular location">
    <subcellularLocation>
        <location evidence="1">Cell projection</location>
        <location evidence="1">Cilium</location>
    </subcellularLocation>
    <subcellularLocation>
        <location evidence="2">Cytoplasm</location>
    </subcellularLocation>
</comment>
<keyword evidence="9" id="KW-0175">Coiled coil</keyword>
<dbReference type="GO" id="GO:0036158">
    <property type="term" value="P:outer dynein arm assembly"/>
    <property type="evidence" value="ECO:0007669"/>
    <property type="project" value="TreeGrafter"/>
</dbReference>
<keyword evidence="3" id="KW-0963">Cytoplasm</keyword>
<dbReference type="Pfam" id="PF14580">
    <property type="entry name" value="LRR_9"/>
    <property type="match status" value="1"/>
</dbReference>
<dbReference type="InterPro" id="IPR032675">
    <property type="entry name" value="LRR_dom_sf"/>
</dbReference>
<dbReference type="VEuPathDB" id="VectorBase:CSON012347"/>
<comment type="similarity">
    <text evidence="8">Belongs to the tilB family.</text>
</comment>
<dbReference type="PROSITE" id="PS51450">
    <property type="entry name" value="LRR"/>
    <property type="match status" value="3"/>
</dbReference>
<keyword evidence="7" id="KW-0966">Cell projection</keyword>
<dbReference type="InterPro" id="IPR001611">
    <property type="entry name" value="Leu-rich_rpt"/>
</dbReference>
<accession>A0A336MHC9</accession>
<evidence type="ECO:0000256" key="2">
    <source>
        <dbReference type="ARBA" id="ARBA00004496"/>
    </source>
</evidence>
<evidence type="ECO:0000256" key="4">
    <source>
        <dbReference type="ARBA" id="ARBA00022614"/>
    </source>
</evidence>
<keyword evidence="6" id="KW-0969">Cilium</keyword>
<evidence type="ECO:0000256" key="5">
    <source>
        <dbReference type="ARBA" id="ARBA00022737"/>
    </source>
</evidence>
<dbReference type="FunFam" id="3.80.10.10:FF:000052">
    <property type="entry name" value="Leucine rich repeat containing 6"/>
    <property type="match status" value="1"/>
</dbReference>
<dbReference type="Gene3D" id="3.80.10.10">
    <property type="entry name" value="Ribonuclease Inhibitor"/>
    <property type="match status" value="1"/>
</dbReference>
<dbReference type="InterPro" id="IPR056496">
    <property type="entry name" value="CS_DNAAF11_C"/>
</dbReference>
<sequence>MVLITEELVRKKSEHNELLISTLEELSLHQENIEKIDHVQNWCRDLSILLLQSNLIAKIENLHKLKKLEYLNLAINNIERIEGLDALESLQKLDLTLNFIGELTSIENLIPCINLRELHLTGNPCSDFPEYRDYVIAILPQLINLDGVNVTRTDRIKAMRDLEKNRRQIIQRQAEYQIERDLQKIRVRKDLDEAENELVDLDDEEEKVKRFWNRKSENCPETRCQIAKYSQNKKDQKSTENENETFKEKREVKLFDQNGRPYSVNRAKLEFNFLDEQDRYELNLCIYKYLDTSLIEVDVQPNYVRVTVKSKIFQLALNDEVNIEKSSSQRSMINGNLLIVMPKLNYKEVLPIINPENQKKSNSELKGNELKGVVSIKNIIEPTDKNQKNEIKRTVIDVTDSNETDYDDMPDLV</sequence>
<organism evidence="11">
    <name type="scientific">Culicoides sonorensis</name>
    <name type="common">Biting midge</name>
    <dbReference type="NCBI Taxonomy" id="179676"/>
    <lineage>
        <taxon>Eukaryota</taxon>
        <taxon>Metazoa</taxon>
        <taxon>Ecdysozoa</taxon>
        <taxon>Arthropoda</taxon>
        <taxon>Hexapoda</taxon>
        <taxon>Insecta</taxon>
        <taxon>Pterygota</taxon>
        <taxon>Neoptera</taxon>
        <taxon>Endopterygota</taxon>
        <taxon>Diptera</taxon>
        <taxon>Nematocera</taxon>
        <taxon>Chironomoidea</taxon>
        <taxon>Ceratopogonidae</taxon>
        <taxon>Ceratopogoninae</taxon>
        <taxon>Culicoides</taxon>
        <taxon>Monoculicoides</taxon>
    </lineage>
</organism>
<gene>
    <name evidence="11" type="primary">CSON012347</name>
</gene>
<feature type="domain" description="Dynein axonemal assembly factor 11-like CS" evidence="10">
    <location>
        <begin position="226"/>
        <end position="343"/>
    </location>
</feature>
<dbReference type="GO" id="GO:0005737">
    <property type="term" value="C:cytoplasm"/>
    <property type="evidence" value="ECO:0007669"/>
    <property type="project" value="UniProtKB-SubCell"/>
</dbReference>
<dbReference type="Pfam" id="PF23602">
    <property type="entry name" value="CS_DNAAF11_C"/>
    <property type="match status" value="1"/>
</dbReference>
<evidence type="ECO:0000313" key="11">
    <source>
        <dbReference type="EMBL" id="SSX25428.1"/>
    </source>
</evidence>
<evidence type="ECO:0000256" key="8">
    <source>
        <dbReference type="ARBA" id="ARBA00049982"/>
    </source>
</evidence>
<dbReference type="PANTHER" id="PTHR18849">
    <property type="entry name" value="LEUCINE RICH REPEAT PROTEIN"/>
    <property type="match status" value="1"/>
</dbReference>
<proteinExistence type="inferred from homology"/>
<evidence type="ECO:0000256" key="7">
    <source>
        <dbReference type="ARBA" id="ARBA00023273"/>
    </source>
</evidence>
<evidence type="ECO:0000256" key="1">
    <source>
        <dbReference type="ARBA" id="ARBA00004138"/>
    </source>
</evidence>
<keyword evidence="4" id="KW-0433">Leucine-rich repeat</keyword>
<protein>
    <submittedName>
        <fullName evidence="11">CSON012347 protein</fullName>
    </submittedName>
</protein>
<evidence type="ECO:0000259" key="10">
    <source>
        <dbReference type="Pfam" id="PF23602"/>
    </source>
</evidence>